<evidence type="ECO:0000313" key="5">
    <source>
        <dbReference type="Proteomes" id="UP000185151"/>
    </source>
</evidence>
<dbReference type="InterPro" id="IPR011990">
    <property type="entry name" value="TPR-like_helical_dom_sf"/>
</dbReference>
<dbReference type="PANTHER" id="PTHR44943:SF4">
    <property type="entry name" value="TPR REPEAT-CONTAINING PROTEIN MJ0798"/>
    <property type="match status" value="1"/>
</dbReference>
<dbReference type="InterPro" id="IPR019734">
    <property type="entry name" value="TPR_rpt"/>
</dbReference>
<dbReference type="Proteomes" id="UP000185151">
    <property type="component" value="Unassembled WGS sequence"/>
</dbReference>
<evidence type="ECO:0000256" key="2">
    <source>
        <dbReference type="ARBA" id="ARBA00022803"/>
    </source>
</evidence>
<dbReference type="PANTHER" id="PTHR44943">
    <property type="entry name" value="CELLULOSE SYNTHASE OPERON PROTEIN C"/>
    <property type="match status" value="1"/>
</dbReference>
<feature type="repeat" description="TPR" evidence="3">
    <location>
        <begin position="160"/>
        <end position="193"/>
    </location>
</feature>
<evidence type="ECO:0000313" key="4">
    <source>
        <dbReference type="EMBL" id="SIO09632.1"/>
    </source>
</evidence>
<reference evidence="4 5" key="1">
    <citation type="submission" date="2016-11" db="EMBL/GenBank/DDBJ databases">
        <authorList>
            <person name="Jaros S."/>
            <person name="Januszkiewicz K."/>
            <person name="Wedrychowicz H."/>
        </authorList>
    </citation>
    <scope>NUCLEOTIDE SEQUENCE [LARGE SCALE GENOMIC DNA]</scope>
    <source>
        <strain evidence="4 5">GAS95</strain>
    </source>
</reference>
<dbReference type="GO" id="GO:0016757">
    <property type="term" value="F:glycosyltransferase activity"/>
    <property type="evidence" value="ECO:0007669"/>
    <property type="project" value="InterPro"/>
</dbReference>
<feature type="repeat" description="TPR" evidence="3">
    <location>
        <begin position="398"/>
        <end position="431"/>
    </location>
</feature>
<dbReference type="Pfam" id="PF14559">
    <property type="entry name" value="TPR_19"/>
    <property type="match status" value="1"/>
</dbReference>
<feature type="repeat" description="TPR" evidence="3">
    <location>
        <begin position="194"/>
        <end position="227"/>
    </location>
</feature>
<dbReference type="EMBL" id="FSRU01000001">
    <property type="protein sequence ID" value="SIO09632.1"/>
    <property type="molecule type" value="Genomic_DNA"/>
</dbReference>
<feature type="repeat" description="TPR" evidence="3">
    <location>
        <begin position="126"/>
        <end position="159"/>
    </location>
</feature>
<dbReference type="PROSITE" id="PS50005">
    <property type="entry name" value="TPR"/>
    <property type="match status" value="6"/>
</dbReference>
<dbReference type="Pfam" id="PF01075">
    <property type="entry name" value="Glyco_transf_9"/>
    <property type="match status" value="1"/>
</dbReference>
<dbReference type="SUPFAM" id="SSF53756">
    <property type="entry name" value="UDP-Glycosyltransferase/glycogen phosphorylase"/>
    <property type="match status" value="1"/>
</dbReference>
<keyword evidence="2 3" id="KW-0802">TPR repeat</keyword>
<evidence type="ECO:0000256" key="1">
    <source>
        <dbReference type="ARBA" id="ARBA00022737"/>
    </source>
</evidence>
<sequence>MSAEHKGLQGPAMLAGTSAVRAAVGDTLLRARALLQRRETAAAQRLYQGVLLIDPDNVEALHLLGVACLQAGDAKQAEPLIVRSLKLGLGRAWNIANHGAVLVALGRYAEALAVLDKALQLDANCAPALLALGNALLALGRWPEAQAAYEQALANAPGLPEAWCNRGKVLRALNRPADAMISFDRALRLEPANDEARTHRGHALRDLGRTEEALRSYQLALVARPKAPELLALCGSLLTDLGRDLEALGCLDEALLQRPNDVQLLYQSCVALDRLHSHADLLTRCDRLLALAPDHPVAWLARGNALQGLHRYPEAVEAYGNAVARDPSLTDAWRNHASALRMLGRYADALDDYDRALAKTGANAELLYNRAATLQQLGHYDEALTSYEAAALVPAETAQALYSQAMALQQLRRDSEALACYRQARETDPNHGIARRSEAFCRLLTGDFAQGWLQHESRWSAGDTIFHRRYTDRPMWLGAEPVTGKTVLLHAEQGFGDTLQFCRYAPLVAALGATVVLEVPLALKPLLGSLRGVDLLVAQGGVTPPFDLHCPLMSLPLAFATNLDTIPAEVPYLQADPGRRQAWRQRLDEVSAPGRFRVGLAWSGNPRHNNDENRSILLEHFAPLYGLDATFISLQPLVRERDKACLAQSGIVNLGAELSDFADTAALIDALDLVICVDTSVAHLAGALGRPLWVLLPRVPDWRWLLDRDDSPWYPTAHLFRQDKPGDWPATIGNAAQALSGWIAEKRAQR</sequence>
<dbReference type="Pfam" id="PF13181">
    <property type="entry name" value="TPR_8"/>
    <property type="match status" value="1"/>
</dbReference>
<evidence type="ECO:0000256" key="3">
    <source>
        <dbReference type="PROSITE-ProRule" id="PRU00339"/>
    </source>
</evidence>
<organism evidence="4 5">
    <name type="scientific">Paraburkholderia phenazinium</name>
    <dbReference type="NCBI Taxonomy" id="60549"/>
    <lineage>
        <taxon>Bacteria</taxon>
        <taxon>Pseudomonadati</taxon>
        <taxon>Pseudomonadota</taxon>
        <taxon>Betaproteobacteria</taxon>
        <taxon>Burkholderiales</taxon>
        <taxon>Burkholderiaceae</taxon>
        <taxon>Paraburkholderia</taxon>
    </lineage>
</organism>
<keyword evidence="1" id="KW-0677">Repeat</keyword>
<dbReference type="Gene3D" id="3.40.50.2000">
    <property type="entry name" value="Glycogen Phosphorylase B"/>
    <property type="match status" value="1"/>
</dbReference>
<gene>
    <name evidence="4" type="ORF">SAMN05444165_0899</name>
</gene>
<feature type="repeat" description="TPR" evidence="3">
    <location>
        <begin position="92"/>
        <end position="125"/>
    </location>
</feature>
<dbReference type="InterPro" id="IPR051685">
    <property type="entry name" value="Ycf3/AcsC/BcsC/TPR_MFPF"/>
</dbReference>
<name>A0A1N6GQ94_9BURK</name>
<feature type="repeat" description="TPR" evidence="3">
    <location>
        <begin position="296"/>
        <end position="329"/>
    </location>
</feature>
<dbReference type="Gene3D" id="1.25.40.10">
    <property type="entry name" value="Tetratricopeptide repeat domain"/>
    <property type="match status" value="4"/>
</dbReference>
<protein>
    <submittedName>
        <fullName evidence="4">Tetratricopeptide (TPR) repeat</fullName>
    </submittedName>
</protein>
<dbReference type="RefSeq" id="WP_074294411.1">
    <property type="nucleotide sequence ID" value="NZ_FSRU01000001.1"/>
</dbReference>
<proteinExistence type="predicted"/>
<dbReference type="SMART" id="SM00028">
    <property type="entry name" value="TPR"/>
    <property type="match status" value="11"/>
</dbReference>
<accession>A0A1N6GQ94</accession>
<dbReference type="AlphaFoldDB" id="A0A1N6GQ94"/>
<dbReference type="SUPFAM" id="SSF48452">
    <property type="entry name" value="TPR-like"/>
    <property type="match status" value="2"/>
</dbReference>
<keyword evidence="5" id="KW-1185">Reference proteome</keyword>
<dbReference type="Pfam" id="PF13432">
    <property type="entry name" value="TPR_16"/>
    <property type="match status" value="4"/>
</dbReference>
<dbReference type="InterPro" id="IPR002201">
    <property type="entry name" value="Glyco_trans_9"/>
</dbReference>